<protein>
    <recommendedName>
        <fullName evidence="7">RRM domain-containing protein</fullName>
    </recommendedName>
</protein>
<dbReference type="PANTHER" id="PTHR24009">
    <property type="entry name" value="RNA-BINDING (RRM/RBD/RNP MOTIFS)"/>
    <property type="match status" value="1"/>
</dbReference>
<dbReference type="InterPro" id="IPR035979">
    <property type="entry name" value="RBD_domain_sf"/>
</dbReference>
<sequence>MIGEEPYPEALVPYRDVRRVFDCSQGVTCAMGHLCPSGLHDFFTCSTSSSSTIATLQDGIDDAAIDSADSIVLTHHGMLINAAHNDVHTCTASLSSLTQAMGDPAGSGSVTGSIIDMGSSTGADNIDETDMCISINEEYGDRLHDDCFFFDLFMELQESGSDVHEVDQYVDNVADIIDGTDTELESCDAVVLDDDHVEVAVHHSWSHVDSSAECLDFAELFERYLVINGPEEECYAEDEARYELYSLPDVRNVPIINGLDDGDLDCWRTMQRPDFEDAGECAVAEEENRDDEIRRGPVVSLMQALLSVSLEEGEAPAGYNYVAAISEEDVVEVGSNVLQLLIMQRSQDDDDDAMMPLQELPRLFHTTFHVPPAHYLPAYTFRVVLYQLKDMLHVCRRSNGQICIAINKFGEDYIAERYTERQININGNIVDNMQLDDYISDRKTPLIRQSDQAIDIEVSSQRHAGEPFDRSYNEYSRARPKLNATLLADAINAGLSAAVPGVLHLHIEKQKSSRQIYITFPSESEFTEDDAAEYFSQFGFVSRVTLRTSLLTGDRDFGFVLFDDVGAVKRVLQMNAWHSICKDQVLVKAYKGPNERLEDHPLQIITLAH</sequence>
<evidence type="ECO:0000256" key="2">
    <source>
        <dbReference type="ARBA" id="ARBA00022771"/>
    </source>
</evidence>
<proteinExistence type="predicted"/>
<evidence type="ECO:0000259" key="7">
    <source>
        <dbReference type="PROSITE" id="PS50102"/>
    </source>
</evidence>
<dbReference type="Proteomes" id="UP000886520">
    <property type="component" value="Chromosome 15"/>
</dbReference>
<name>A0A9D4ZC23_ADICA</name>
<feature type="domain" description="RRM" evidence="7">
    <location>
        <begin position="514"/>
        <end position="575"/>
    </location>
</feature>
<keyword evidence="5" id="KW-0238">DNA-binding</keyword>
<comment type="caution">
    <text evidence="8">The sequence shown here is derived from an EMBL/GenBank/DDBJ whole genome shotgun (WGS) entry which is preliminary data.</text>
</comment>
<dbReference type="InterPro" id="IPR000504">
    <property type="entry name" value="RRM_dom"/>
</dbReference>
<dbReference type="GO" id="GO:0003723">
    <property type="term" value="F:RNA binding"/>
    <property type="evidence" value="ECO:0007669"/>
    <property type="project" value="UniProtKB-UniRule"/>
</dbReference>
<evidence type="ECO:0000256" key="3">
    <source>
        <dbReference type="ARBA" id="ARBA00022833"/>
    </source>
</evidence>
<dbReference type="EMBL" id="JABFUD020000015">
    <property type="protein sequence ID" value="KAI5069609.1"/>
    <property type="molecule type" value="Genomic_DNA"/>
</dbReference>
<keyword evidence="2" id="KW-0863">Zinc-finger</keyword>
<keyword evidence="9" id="KW-1185">Reference proteome</keyword>
<keyword evidence="4 6" id="KW-0694">RNA-binding</keyword>
<organism evidence="8 9">
    <name type="scientific">Adiantum capillus-veneris</name>
    <name type="common">Maidenhair fern</name>
    <dbReference type="NCBI Taxonomy" id="13818"/>
    <lineage>
        <taxon>Eukaryota</taxon>
        <taxon>Viridiplantae</taxon>
        <taxon>Streptophyta</taxon>
        <taxon>Embryophyta</taxon>
        <taxon>Tracheophyta</taxon>
        <taxon>Polypodiopsida</taxon>
        <taxon>Polypodiidae</taxon>
        <taxon>Polypodiales</taxon>
        <taxon>Pteridineae</taxon>
        <taxon>Pteridaceae</taxon>
        <taxon>Vittarioideae</taxon>
        <taxon>Adiantum</taxon>
    </lineage>
</organism>
<evidence type="ECO:0000313" key="9">
    <source>
        <dbReference type="Proteomes" id="UP000886520"/>
    </source>
</evidence>
<dbReference type="PANTHER" id="PTHR24009:SF0">
    <property type="entry name" value="ZINC FINGER CCCH DOMAIN-CONTAINING PROTEIN 18"/>
    <property type="match status" value="1"/>
</dbReference>
<dbReference type="InterPro" id="IPR012677">
    <property type="entry name" value="Nucleotide-bd_a/b_plait_sf"/>
</dbReference>
<evidence type="ECO:0000256" key="6">
    <source>
        <dbReference type="PROSITE-ProRule" id="PRU00176"/>
    </source>
</evidence>
<keyword evidence="3" id="KW-0862">Zinc</keyword>
<keyword evidence="1" id="KW-0479">Metal-binding</keyword>
<dbReference type="GO" id="GO:0003677">
    <property type="term" value="F:DNA binding"/>
    <property type="evidence" value="ECO:0007669"/>
    <property type="project" value="UniProtKB-KW"/>
</dbReference>
<evidence type="ECO:0000256" key="5">
    <source>
        <dbReference type="ARBA" id="ARBA00023125"/>
    </source>
</evidence>
<evidence type="ECO:0000256" key="1">
    <source>
        <dbReference type="ARBA" id="ARBA00022723"/>
    </source>
</evidence>
<accession>A0A9D4ZC23</accession>
<dbReference type="AlphaFoldDB" id="A0A9D4ZC23"/>
<dbReference type="SUPFAM" id="SSF54928">
    <property type="entry name" value="RNA-binding domain, RBD"/>
    <property type="match status" value="1"/>
</dbReference>
<dbReference type="GO" id="GO:0008270">
    <property type="term" value="F:zinc ion binding"/>
    <property type="evidence" value="ECO:0007669"/>
    <property type="project" value="UniProtKB-KW"/>
</dbReference>
<evidence type="ECO:0000313" key="8">
    <source>
        <dbReference type="EMBL" id="KAI5069609.1"/>
    </source>
</evidence>
<reference evidence="8" key="1">
    <citation type="submission" date="2021-01" db="EMBL/GenBank/DDBJ databases">
        <title>Adiantum capillus-veneris genome.</title>
        <authorList>
            <person name="Fang Y."/>
            <person name="Liao Q."/>
        </authorList>
    </citation>
    <scope>NUCLEOTIDE SEQUENCE</scope>
    <source>
        <strain evidence="8">H3</strain>
        <tissue evidence="8">Leaf</tissue>
    </source>
</reference>
<evidence type="ECO:0000256" key="4">
    <source>
        <dbReference type="ARBA" id="ARBA00022884"/>
    </source>
</evidence>
<gene>
    <name evidence="8" type="ORF">GOP47_0015910</name>
</gene>
<dbReference type="Gene3D" id="3.30.70.330">
    <property type="match status" value="1"/>
</dbReference>
<dbReference type="PROSITE" id="PS50102">
    <property type="entry name" value="RRM"/>
    <property type="match status" value="1"/>
</dbReference>